<reference evidence="4" key="1">
    <citation type="submission" date="2016-07" db="EMBL/GenBank/DDBJ databases">
        <authorList>
            <person name="Florea S."/>
            <person name="Webb J.S."/>
            <person name="Jaromczyk J."/>
            <person name="Schardl C.L."/>
        </authorList>
    </citation>
    <scope>NUCLEOTIDE SEQUENCE [LARGE SCALE GENOMIC DNA]</scope>
    <source>
        <strain evidence="4">Z6</strain>
    </source>
</reference>
<dbReference type="InterPro" id="IPR036145">
    <property type="entry name" value="MinC_C_sf"/>
</dbReference>
<feature type="coiled-coil region" evidence="1">
    <location>
        <begin position="488"/>
        <end position="558"/>
    </location>
</feature>
<keyword evidence="4" id="KW-1185">Reference proteome</keyword>
<keyword evidence="1" id="KW-0175">Coiled coil</keyword>
<protein>
    <submittedName>
        <fullName evidence="3">Polymerase</fullName>
    </submittedName>
</protein>
<dbReference type="GO" id="GO:0000902">
    <property type="term" value="P:cell morphogenesis"/>
    <property type="evidence" value="ECO:0007669"/>
    <property type="project" value="InterPro"/>
</dbReference>
<dbReference type="PANTHER" id="PTHR38032">
    <property type="entry name" value="POLYMERASE-RELATED"/>
    <property type="match status" value="1"/>
</dbReference>
<dbReference type="InterPro" id="IPR005646">
    <property type="entry name" value="FapA"/>
</dbReference>
<organism evidence="3 4">
    <name type="scientific">Orenia metallireducens</name>
    <dbReference type="NCBI Taxonomy" id="1413210"/>
    <lineage>
        <taxon>Bacteria</taxon>
        <taxon>Bacillati</taxon>
        <taxon>Bacillota</taxon>
        <taxon>Clostridia</taxon>
        <taxon>Halanaerobiales</taxon>
        <taxon>Halobacteroidaceae</taxon>
        <taxon>Orenia</taxon>
    </lineage>
</organism>
<dbReference type="Pfam" id="PF20250">
    <property type="entry name" value="FapA_N"/>
    <property type="match status" value="1"/>
</dbReference>
<accession>A0A1C0A9Z9</accession>
<reference evidence="3 4" key="2">
    <citation type="submission" date="2016-08" db="EMBL/GenBank/DDBJ databases">
        <title>Orenia metallireducens sp. nov. strain Z6, a Novel Metal-reducing Firmicute from the Deep Subsurface.</title>
        <authorList>
            <person name="Maxim B.I."/>
            <person name="Kenneth K."/>
            <person name="Flynn T.M."/>
            <person name="Oloughlin E.J."/>
            <person name="Locke R.A."/>
            <person name="Weber J.R."/>
            <person name="Egan S.M."/>
            <person name="Mackie R.I."/>
            <person name="Cann I.K."/>
        </authorList>
    </citation>
    <scope>NUCLEOTIDE SEQUENCE [LARGE SCALE GENOMIC DNA]</scope>
    <source>
        <strain evidence="3 4">Z6</strain>
    </source>
</reference>
<evidence type="ECO:0000259" key="2">
    <source>
        <dbReference type="Pfam" id="PF20250"/>
    </source>
</evidence>
<name>A0A1C0A9Z9_9FIRM</name>
<dbReference type="Pfam" id="PF03961">
    <property type="entry name" value="FapA"/>
    <property type="match status" value="1"/>
</dbReference>
<dbReference type="OrthoDB" id="9816426at2"/>
<evidence type="ECO:0000256" key="1">
    <source>
        <dbReference type="SAM" id="Coils"/>
    </source>
</evidence>
<dbReference type="EMBL" id="LWDV01000008">
    <property type="protein sequence ID" value="OCL27111.1"/>
    <property type="molecule type" value="Genomic_DNA"/>
</dbReference>
<dbReference type="RefSeq" id="WP_068716669.1">
    <property type="nucleotide sequence ID" value="NZ_LWDV01000008.1"/>
</dbReference>
<feature type="domain" description="Flagellar Assembly Protein A N-terminal region" evidence="2">
    <location>
        <begin position="148"/>
        <end position="317"/>
    </location>
</feature>
<proteinExistence type="predicted"/>
<evidence type="ECO:0000313" key="3">
    <source>
        <dbReference type="EMBL" id="OCL27111.1"/>
    </source>
</evidence>
<comment type="caution">
    <text evidence="3">The sequence shown here is derived from an EMBL/GenBank/DDBJ whole genome shotgun (WGS) entry which is preliminary data.</text>
</comment>
<dbReference type="PANTHER" id="PTHR38032:SF1">
    <property type="entry name" value="RNA-BINDING PROTEIN KHPB N-TERMINAL DOMAIN-CONTAINING PROTEIN"/>
    <property type="match status" value="1"/>
</dbReference>
<dbReference type="SUPFAM" id="SSF63848">
    <property type="entry name" value="Cell-division inhibitor MinC, C-terminal domain"/>
    <property type="match status" value="1"/>
</dbReference>
<sequence>MTTIEKIEIEAKNKEVALKEACRLFSEKVEDEFSLEDISIELLKEKKKLFRLFGKSKVYQATLELKEKIESKNGEFKIEVSDEGIFLIVKQPVGNGREVKMDIIEEALEKKEIVEVDYAAVSEALTLDGEKVKIADRKYELDRDAELEFKLSKDKMKAYISHTPPLGGRKFTVDDVIEELKKEGIVFGIKREEFAEVFNPKKPLEDFLIAVGQDPVPGEDGRIDFQFDINSSEKKVNLLEDGSADFRNLGRIINVEPGDLLATKVLAVEGEPGKNVIGEDVPPPPVKDIDIPVGENVELSEDGMELTAGIEGQVVYNHDAISVLDVYTVKGDVDLSTGNIDFTGSVIVSGNVNDGMEIKSEGNVLIEGSVYGGNIEADGQIVIKKGFIGAVKGTLKAKGDINVKFIENGLVITEGDLVVQDAIMHSNIDAGNKVVVEEKKGLIVGGKVRATKEIIAKNIGSNLATPTEVSVGITPGTRDEYNNKDSLFKDKQEKLDQVIKNIKLLKDQREKNDGRLPANKQDLLNQLTRMRFSLAAEIEEIKEERKSLKAKLEEGKDGRIKVQDTIYTGVIVYIGTSVKRIDEVERFVQYYLDDEQIKSKPYS</sequence>
<dbReference type="AlphaFoldDB" id="A0A1C0A9Z9"/>
<dbReference type="Proteomes" id="UP000093514">
    <property type="component" value="Unassembled WGS sequence"/>
</dbReference>
<dbReference type="InterPro" id="IPR046865">
    <property type="entry name" value="FapA_b_solenoid"/>
</dbReference>
<evidence type="ECO:0000313" key="4">
    <source>
        <dbReference type="Proteomes" id="UP000093514"/>
    </source>
</evidence>
<dbReference type="InterPro" id="IPR046866">
    <property type="entry name" value="FapA_N"/>
</dbReference>
<gene>
    <name evidence="3" type="ORF">U472_06420</name>
</gene>